<sequence length="151" mass="16980">MLEHDMLRQVLEQQAVAAAPTIGLKLNFDNSEFVQPKDGAHWAEFWVQTGNTVPCEVAGPRGYEKTSGLIQFTLKAPEEEGNGAILKKAGALKKVFNRRQWVVAPDGYVTLDPISVQSHGKPIDGFYNVVVWATLWFYHRDPDADDRWIRG</sequence>
<name>K4JVJ9_9CAUD</name>
<protein>
    <submittedName>
        <fullName evidence="1">Uncharacterized protein</fullName>
    </submittedName>
</protein>
<dbReference type="RefSeq" id="YP_006989820.1">
    <property type="nucleotide sequence ID" value="NC_019411.1"/>
</dbReference>
<dbReference type="KEGG" id="vg:13996622"/>
<evidence type="ECO:0000313" key="1">
    <source>
        <dbReference type="EMBL" id="AFU88405.1"/>
    </source>
</evidence>
<gene>
    <name evidence="1" type="ORF">CcrSwift_gp087</name>
</gene>
<organism evidence="1 2">
    <name type="scientific">Caulobacter phage CcrSwift</name>
    <dbReference type="NCBI Taxonomy" id="2927984"/>
    <lineage>
        <taxon>Viruses</taxon>
        <taxon>Duplodnaviria</taxon>
        <taxon>Heunggongvirae</taxon>
        <taxon>Uroviricota</taxon>
        <taxon>Caudoviricetes</taxon>
        <taxon>Jeanschmidtviridae</taxon>
        <taxon>Shapirovirus</taxon>
        <taxon>Shapirovirus swift</taxon>
    </lineage>
</organism>
<reference evidence="1 2" key="1">
    <citation type="journal article" date="2012" name="BMC Genomics">
        <title>The Caulobacter crescentus phage phiCbK: genomics of a canonical phage.</title>
        <authorList>
            <person name="Gill J.J."/>
            <person name="Berry J.D."/>
            <person name="Russell W.K."/>
            <person name="Lessor L."/>
            <person name="Escobar Garcia D.A."/>
            <person name="Hernandez D."/>
            <person name="Kane A."/>
            <person name="Keene J."/>
            <person name="Maddox M."/>
            <person name="Martin R."/>
            <person name="Mohan S."/>
            <person name="Thorn A.M."/>
            <person name="Russell D.H."/>
            <person name="Young R."/>
        </authorList>
    </citation>
    <scope>NUCLEOTIDE SEQUENCE [LARGE SCALE GENOMIC DNA]</scope>
</reference>
<dbReference type="EMBL" id="JX100809">
    <property type="protein sequence ID" value="AFU88405.1"/>
    <property type="molecule type" value="Genomic_DNA"/>
</dbReference>
<proteinExistence type="predicted"/>
<keyword evidence="2" id="KW-1185">Reference proteome</keyword>
<dbReference type="Gene3D" id="3.30.2000.20">
    <property type="match status" value="1"/>
</dbReference>
<dbReference type="GeneID" id="13996622"/>
<dbReference type="Proteomes" id="UP000000460">
    <property type="component" value="Segment"/>
</dbReference>
<accession>K4JVJ9</accession>
<evidence type="ECO:0000313" key="2">
    <source>
        <dbReference type="Proteomes" id="UP000000460"/>
    </source>
</evidence>